<dbReference type="PANTHER" id="PTHR33048:SF108">
    <property type="entry name" value="INTEGRAL MEMBRANE PROTEIN"/>
    <property type="match status" value="1"/>
</dbReference>
<evidence type="ECO:0000256" key="4">
    <source>
        <dbReference type="ARBA" id="ARBA00023136"/>
    </source>
</evidence>
<keyword evidence="2 7" id="KW-0812">Transmembrane</keyword>
<evidence type="ECO:0000313" key="9">
    <source>
        <dbReference type="EMBL" id="KAG5999261.1"/>
    </source>
</evidence>
<evidence type="ECO:0000256" key="2">
    <source>
        <dbReference type="ARBA" id="ARBA00022692"/>
    </source>
</evidence>
<proteinExistence type="inferred from homology"/>
<keyword evidence="10" id="KW-1185">Reference proteome</keyword>
<evidence type="ECO:0000259" key="8">
    <source>
        <dbReference type="Pfam" id="PF20684"/>
    </source>
</evidence>
<dbReference type="InterPro" id="IPR052337">
    <property type="entry name" value="SAT4-like"/>
</dbReference>
<keyword evidence="3 7" id="KW-1133">Transmembrane helix</keyword>
<reference evidence="9" key="1">
    <citation type="journal article" date="2020" name="bioRxiv">
        <title>Whole genome comparisons of ergot fungi reveals the divergence and evolution of species within the genus Claviceps are the result of varying mechanisms driving genome evolution and host range expansion.</title>
        <authorList>
            <person name="Wyka S.A."/>
            <person name="Mondo S.J."/>
            <person name="Liu M."/>
            <person name="Dettman J."/>
            <person name="Nalam V."/>
            <person name="Broders K.D."/>
        </authorList>
    </citation>
    <scope>NUCLEOTIDE SEQUENCE</scope>
    <source>
        <strain evidence="9">CCC 602</strain>
    </source>
</reference>
<dbReference type="Proteomes" id="UP000748025">
    <property type="component" value="Unassembled WGS sequence"/>
</dbReference>
<feature type="transmembrane region" description="Helical" evidence="7">
    <location>
        <begin position="166"/>
        <end position="188"/>
    </location>
</feature>
<evidence type="ECO:0000256" key="3">
    <source>
        <dbReference type="ARBA" id="ARBA00022989"/>
    </source>
</evidence>
<organism evidence="9 10">
    <name type="scientific">Claviceps pusilla</name>
    <dbReference type="NCBI Taxonomy" id="123648"/>
    <lineage>
        <taxon>Eukaryota</taxon>
        <taxon>Fungi</taxon>
        <taxon>Dikarya</taxon>
        <taxon>Ascomycota</taxon>
        <taxon>Pezizomycotina</taxon>
        <taxon>Sordariomycetes</taxon>
        <taxon>Hypocreomycetidae</taxon>
        <taxon>Hypocreales</taxon>
        <taxon>Clavicipitaceae</taxon>
        <taxon>Claviceps</taxon>
    </lineage>
</organism>
<comment type="caution">
    <text evidence="9">The sequence shown here is derived from an EMBL/GenBank/DDBJ whole genome shotgun (WGS) entry which is preliminary data.</text>
</comment>
<gene>
    <name evidence="9" type="ORF">E4U43_002166</name>
</gene>
<sequence>MFYPDSAPLPAGVTSDVAKPDETLRTTNYVTQALTIVIVTAFVATRIYAKSRILGGGISLDDFSLYGGGLNMWEIPPENIQEFFKTCYAATIFYMPMALAVKLALLLITIRVFGKVHRKTLAAIYCLIAILCGYYGSGLFVKIFVCWPISAYWRGESEKCLNHGAIIIADSIVSVVSDLVILLLPVPLTWSLQLPLKKRLRVIGMLCAGGIATAFSIYRLHLILTELKSANQSVVFEKVILSGNAEAAIGLICACLPAVNTLYLSKVNGSSYLFNDSAYLKQSSRSRRTASQGGEIILTRSFHVDTSSLSNCETHSAAHDDLEMESRESRQHSQSELHYKYGHSRMST</sequence>
<dbReference type="GO" id="GO:0016020">
    <property type="term" value="C:membrane"/>
    <property type="evidence" value="ECO:0007669"/>
    <property type="project" value="UniProtKB-SubCell"/>
</dbReference>
<dbReference type="AlphaFoldDB" id="A0A9P7N6K9"/>
<dbReference type="PANTHER" id="PTHR33048">
    <property type="entry name" value="PTH11-LIKE INTEGRAL MEMBRANE PROTEIN (AFU_ORTHOLOGUE AFUA_5G11245)"/>
    <property type="match status" value="1"/>
</dbReference>
<feature type="transmembrane region" description="Helical" evidence="7">
    <location>
        <begin position="200"/>
        <end position="218"/>
    </location>
</feature>
<dbReference type="OrthoDB" id="5378633at2759"/>
<keyword evidence="4 7" id="KW-0472">Membrane</keyword>
<evidence type="ECO:0000256" key="7">
    <source>
        <dbReference type="SAM" id="Phobius"/>
    </source>
</evidence>
<evidence type="ECO:0000256" key="6">
    <source>
        <dbReference type="SAM" id="MobiDB-lite"/>
    </source>
</evidence>
<feature type="transmembrane region" description="Helical" evidence="7">
    <location>
        <begin position="87"/>
        <end position="110"/>
    </location>
</feature>
<comment type="similarity">
    <text evidence="5">Belongs to the SAT4 family.</text>
</comment>
<dbReference type="EMBL" id="SRPW01001749">
    <property type="protein sequence ID" value="KAG5999261.1"/>
    <property type="molecule type" value="Genomic_DNA"/>
</dbReference>
<evidence type="ECO:0000313" key="10">
    <source>
        <dbReference type="Proteomes" id="UP000748025"/>
    </source>
</evidence>
<accession>A0A9P7N6K9</accession>
<feature type="compositionally biased region" description="Basic and acidic residues" evidence="6">
    <location>
        <begin position="318"/>
        <end position="339"/>
    </location>
</feature>
<protein>
    <recommendedName>
        <fullName evidence="8">Rhodopsin domain-containing protein</fullName>
    </recommendedName>
</protein>
<evidence type="ECO:0000256" key="5">
    <source>
        <dbReference type="ARBA" id="ARBA00038359"/>
    </source>
</evidence>
<feature type="domain" description="Rhodopsin" evidence="8">
    <location>
        <begin position="65"/>
        <end position="262"/>
    </location>
</feature>
<dbReference type="Pfam" id="PF20684">
    <property type="entry name" value="Fung_rhodopsin"/>
    <property type="match status" value="1"/>
</dbReference>
<name>A0A9P7N6K9_9HYPO</name>
<comment type="subcellular location">
    <subcellularLocation>
        <location evidence="1">Membrane</location>
        <topology evidence="1">Multi-pass membrane protein</topology>
    </subcellularLocation>
</comment>
<feature type="transmembrane region" description="Helical" evidence="7">
    <location>
        <begin position="122"/>
        <end position="145"/>
    </location>
</feature>
<evidence type="ECO:0000256" key="1">
    <source>
        <dbReference type="ARBA" id="ARBA00004141"/>
    </source>
</evidence>
<feature type="transmembrane region" description="Helical" evidence="7">
    <location>
        <begin position="29"/>
        <end position="49"/>
    </location>
</feature>
<feature type="region of interest" description="Disordered" evidence="6">
    <location>
        <begin position="318"/>
        <end position="348"/>
    </location>
</feature>
<dbReference type="InterPro" id="IPR049326">
    <property type="entry name" value="Rhodopsin_dom_fungi"/>
</dbReference>